<proteinExistence type="predicted"/>
<comment type="caution">
    <text evidence="1">The sequence shown here is derived from an EMBL/GenBank/DDBJ whole genome shotgun (WGS) entry which is preliminary data.</text>
</comment>
<organism evidence="1 2">
    <name type="scientific">Methylobrevis pamukkalensis</name>
    <dbReference type="NCBI Taxonomy" id="1439726"/>
    <lineage>
        <taxon>Bacteria</taxon>
        <taxon>Pseudomonadati</taxon>
        <taxon>Pseudomonadota</taxon>
        <taxon>Alphaproteobacteria</taxon>
        <taxon>Hyphomicrobiales</taxon>
        <taxon>Pleomorphomonadaceae</taxon>
        <taxon>Methylobrevis</taxon>
    </lineage>
</organism>
<dbReference type="OrthoDB" id="7363897at2"/>
<evidence type="ECO:0000313" key="2">
    <source>
        <dbReference type="Proteomes" id="UP000094622"/>
    </source>
</evidence>
<name>A0A1E3H288_9HYPH</name>
<protein>
    <submittedName>
        <fullName evidence="1">Uncharacterized protein</fullName>
    </submittedName>
</protein>
<dbReference type="AlphaFoldDB" id="A0A1E3H288"/>
<keyword evidence="2" id="KW-1185">Reference proteome</keyword>
<dbReference type="Proteomes" id="UP000094622">
    <property type="component" value="Unassembled WGS sequence"/>
</dbReference>
<reference evidence="1 2" key="1">
    <citation type="submission" date="2016-07" db="EMBL/GenBank/DDBJ databases">
        <title>Draft Genome Sequence of Methylobrevis pamukkalensis PK2.</title>
        <authorList>
            <person name="Vasilenko O.V."/>
            <person name="Doronina N.V."/>
            <person name="Shmareva M.N."/>
            <person name="Tarlachkov S.V."/>
            <person name="Mustakhimov I."/>
            <person name="Trotsenko Y.A."/>
        </authorList>
    </citation>
    <scope>NUCLEOTIDE SEQUENCE [LARGE SCALE GENOMIC DNA]</scope>
    <source>
        <strain evidence="1 2">PK2</strain>
    </source>
</reference>
<accession>A0A1E3H288</accession>
<gene>
    <name evidence="1" type="ORF">A6302_02742</name>
</gene>
<dbReference type="EMBL" id="MCRJ01000068">
    <property type="protein sequence ID" value="ODN69916.1"/>
    <property type="molecule type" value="Genomic_DNA"/>
</dbReference>
<dbReference type="RefSeq" id="WP_069307266.1">
    <property type="nucleotide sequence ID" value="NZ_MCRJ01000068.1"/>
</dbReference>
<sequence length="70" mass="7977">MDNIEVIMLVCQILNPQVCEERHVPIQFQGPLSACVWQAQPHIAQWTLEHPKYVVKKWRCGIPGADGQPT</sequence>
<evidence type="ECO:0000313" key="1">
    <source>
        <dbReference type="EMBL" id="ODN69916.1"/>
    </source>
</evidence>